<dbReference type="EMBL" id="CVRI01000066">
    <property type="protein sequence ID" value="CRL06070.1"/>
    <property type="molecule type" value="Genomic_DNA"/>
</dbReference>
<dbReference type="AlphaFoldDB" id="A0A1J1J3P6"/>
<reference evidence="1 2" key="1">
    <citation type="submission" date="2015-04" db="EMBL/GenBank/DDBJ databases">
        <authorList>
            <person name="Syromyatnikov M.Y."/>
            <person name="Popov V.N."/>
        </authorList>
    </citation>
    <scope>NUCLEOTIDE SEQUENCE [LARGE SCALE GENOMIC DNA]</scope>
</reference>
<sequence length="103" mass="11815">MANKETERQQSLPNFKMSVNSRYAKMRHNCELTLKYDSVIDKCDELTTIPIFTYDFLSISDIAAKEVGTFINVIAICKEATEKNPNTIFSKNSPGFEFKSFMK</sequence>
<dbReference type="OrthoDB" id="1751331at2759"/>
<organism evidence="1 2">
    <name type="scientific">Clunio marinus</name>
    <dbReference type="NCBI Taxonomy" id="568069"/>
    <lineage>
        <taxon>Eukaryota</taxon>
        <taxon>Metazoa</taxon>
        <taxon>Ecdysozoa</taxon>
        <taxon>Arthropoda</taxon>
        <taxon>Hexapoda</taxon>
        <taxon>Insecta</taxon>
        <taxon>Pterygota</taxon>
        <taxon>Neoptera</taxon>
        <taxon>Endopterygota</taxon>
        <taxon>Diptera</taxon>
        <taxon>Nematocera</taxon>
        <taxon>Chironomoidea</taxon>
        <taxon>Chironomidae</taxon>
        <taxon>Clunio</taxon>
    </lineage>
</organism>
<protein>
    <submittedName>
        <fullName evidence="1">CLUMA_CG019160, isoform A</fullName>
    </submittedName>
</protein>
<accession>A0A1J1J3P6</accession>
<gene>
    <name evidence="1" type="ORF">CLUMA_CG019160</name>
</gene>
<evidence type="ECO:0000313" key="1">
    <source>
        <dbReference type="EMBL" id="CRL06070.1"/>
    </source>
</evidence>
<name>A0A1J1J3P6_9DIPT</name>
<dbReference type="Proteomes" id="UP000183832">
    <property type="component" value="Unassembled WGS sequence"/>
</dbReference>
<proteinExistence type="predicted"/>
<evidence type="ECO:0000313" key="2">
    <source>
        <dbReference type="Proteomes" id="UP000183832"/>
    </source>
</evidence>
<keyword evidence="2" id="KW-1185">Reference proteome</keyword>